<keyword evidence="4" id="KW-1185">Reference proteome</keyword>
<dbReference type="PANTHER" id="PTHR46108:SF4">
    <property type="entry name" value="BLUE CHEESE"/>
    <property type="match status" value="1"/>
</dbReference>
<proteinExistence type="predicted"/>
<dbReference type="InterPro" id="IPR051944">
    <property type="entry name" value="BEACH_domain_protein"/>
</dbReference>
<evidence type="ECO:0000256" key="1">
    <source>
        <dbReference type="ARBA" id="ARBA00022574"/>
    </source>
</evidence>
<accession>A0A804ICJ3</accession>
<evidence type="ECO:0000313" key="3">
    <source>
        <dbReference type="EnsemblPlants" id="Ma03_p15820.1"/>
    </source>
</evidence>
<dbReference type="Proteomes" id="UP000012960">
    <property type="component" value="Unplaced"/>
</dbReference>
<feature type="region of interest" description="Disordered" evidence="2">
    <location>
        <begin position="163"/>
        <end position="182"/>
    </location>
</feature>
<keyword evidence="1" id="KW-0853">WD repeat</keyword>
<dbReference type="AlphaFoldDB" id="A0A804ICJ3"/>
<dbReference type="InParanoid" id="A0A804ICJ3"/>
<sequence length="194" mass="20990">MFQSSRKTMKWSSLPKDLREKVGLSGSQPQPASYLFPSLSLAAENGGAAGAPESATALGYGSPVSSPARLVEVHKLSFVVGRAFVTDVEKLRIYSKGNSLNVTDKIKLFIEVKDGIGHGSNLLHAVEVLVTGAIDNQPLLDSGILCCLIHILSVLLNPDKSKGEQMDTLEESNESENRMDDKALQVRQLEELEI</sequence>
<dbReference type="PANTHER" id="PTHR46108">
    <property type="entry name" value="BLUE CHEESE"/>
    <property type="match status" value="1"/>
</dbReference>
<name>A0A804ICJ3_MUSAM</name>
<evidence type="ECO:0000313" key="4">
    <source>
        <dbReference type="Proteomes" id="UP000012960"/>
    </source>
</evidence>
<protein>
    <submittedName>
        <fullName evidence="3">Uncharacterized protein</fullName>
    </submittedName>
</protein>
<reference evidence="3" key="1">
    <citation type="submission" date="2021-05" db="UniProtKB">
        <authorList>
            <consortium name="EnsemblPlants"/>
        </authorList>
    </citation>
    <scope>IDENTIFICATION</scope>
    <source>
        <strain evidence="3">subsp. malaccensis</strain>
    </source>
</reference>
<dbReference type="EnsemblPlants" id="Ma03_t15820.1">
    <property type="protein sequence ID" value="Ma03_p15820.1"/>
    <property type="gene ID" value="Ma03_g15820"/>
</dbReference>
<evidence type="ECO:0000256" key="2">
    <source>
        <dbReference type="SAM" id="MobiDB-lite"/>
    </source>
</evidence>
<dbReference type="Gramene" id="Ma03_t15820.1">
    <property type="protein sequence ID" value="Ma03_p15820.1"/>
    <property type="gene ID" value="Ma03_g15820"/>
</dbReference>
<organism evidence="3 4">
    <name type="scientific">Musa acuminata subsp. malaccensis</name>
    <name type="common">Wild banana</name>
    <name type="synonym">Musa malaccensis</name>
    <dbReference type="NCBI Taxonomy" id="214687"/>
    <lineage>
        <taxon>Eukaryota</taxon>
        <taxon>Viridiplantae</taxon>
        <taxon>Streptophyta</taxon>
        <taxon>Embryophyta</taxon>
        <taxon>Tracheophyta</taxon>
        <taxon>Spermatophyta</taxon>
        <taxon>Magnoliopsida</taxon>
        <taxon>Liliopsida</taxon>
        <taxon>Zingiberales</taxon>
        <taxon>Musaceae</taxon>
        <taxon>Musa</taxon>
    </lineage>
</organism>